<name>A0A453MLQ2_AEGTS</name>
<dbReference type="Gramene" id="AET5Gv21232700.5">
    <property type="protein sequence ID" value="AET5Gv21232700.5"/>
    <property type="gene ID" value="AET5Gv21232700"/>
</dbReference>
<dbReference type="EnsemblPlants" id="AET5Gv21232700.5">
    <property type="protein sequence ID" value="AET5Gv21232700.5"/>
    <property type="gene ID" value="AET5Gv21232700"/>
</dbReference>
<evidence type="ECO:0000313" key="2">
    <source>
        <dbReference type="Proteomes" id="UP000015105"/>
    </source>
</evidence>
<reference evidence="1" key="4">
    <citation type="submission" date="2019-03" db="UniProtKB">
        <authorList>
            <consortium name="EnsemblPlants"/>
        </authorList>
    </citation>
    <scope>IDENTIFICATION</scope>
</reference>
<proteinExistence type="predicted"/>
<organism evidence="1 2">
    <name type="scientific">Aegilops tauschii subsp. strangulata</name>
    <name type="common">Goatgrass</name>
    <dbReference type="NCBI Taxonomy" id="200361"/>
    <lineage>
        <taxon>Eukaryota</taxon>
        <taxon>Viridiplantae</taxon>
        <taxon>Streptophyta</taxon>
        <taxon>Embryophyta</taxon>
        <taxon>Tracheophyta</taxon>
        <taxon>Spermatophyta</taxon>
        <taxon>Magnoliopsida</taxon>
        <taxon>Liliopsida</taxon>
        <taxon>Poales</taxon>
        <taxon>Poaceae</taxon>
        <taxon>BOP clade</taxon>
        <taxon>Pooideae</taxon>
        <taxon>Triticodae</taxon>
        <taxon>Triticeae</taxon>
        <taxon>Triticinae</taxon>
        <taxon>Aegilops</taxon>
    </lineage>
</organism>
<reference evidence="2" key="1">
    <citation type="journal article" date="2014" name="Science">
        <title>Ancient hybridizations among the ancestral genomes of bread wheat.</title>
        <authorList>
            <consortium name="International Wheat Genome Sequencing Consortium,"/>
            <person name="Marcussen T."/>
            <person name="Sandve S.R."/>
            <person name="Heier L."/>
            <person name="Spannagl M."/>
            <person name="Pfeifer M."/>
            <person name="Jakobsen K.S."/>
            <person name="Wulff B.B."/>
            <person name="Steuernagel B."/>
            <person name="Mayer K.F."/>
            <person name="Olsen O.A."/>
        </authorList>
    </citation>
    <scope>NUCLEOTIDE SEQUENCE [LARGE SCALE GENOMIC DNA]</scope>
    <source>
        <strain evidence="2">cv. AL8/78</strain>
    </source>
</reference>
<sequence length="97" mass="11210">MNDSTQQRISHIGCDIYCMATVTPPLVHRRWSRHLLHCHHLIPPCPNLEEVLWEQCYPLLDEQALPIEDMVTVPAPFPPPLGRVRKENAIRNRKGVL</sequence>
<dbReference type="Proteomes" id="UP000015105">
    <property type="component" value="Chromosome 5D"/>
</dbReference>
<reference evidence="2" key="2">
    <citation type="journal article" date="2017" name="Nat. Plants">
        <title>The Aegilops tauschii genome reveals multiple impacts of transposons.</title>
        <authorList>
            <person name="Zhao G."/>
            <person name="Zou C."/>
            <person name="Li K."/>
            <person name="Wang K."/>
            <person name="Li T."/>
            <person name="Gao L."/>
            <person name="Zhang X."/>
            <person name="Wang H."/>
            <person name="Yang Z."/>
            <person name="Liu X."/>
            <person name="Jiang W."/>
            <person name="Mao L."/>
            <person name="Kong X."/>
            <person name="Jiao Y."/>
            <person name="Jia J."/>
        </authorList>
    </citation>
    <scope>NUCLEOTIDE SEQUENCE [LARGE SCALE GENOMIC DNA]</scope>
    <source>
        <strain evidence="2">cv. AL8/78</strain>
    </source>
</reference>
<evidence type="ECO:0000313" key="1">
    <source>
        <dbReference type="EnsemblPlants" id="AET5Gv21232700.5"/>
    </source>
</evidence>
<dbReference type="AlphaFoldDB" id="A0A453MLQ2"/>
<protein>
    <submittedName>
        <fullName evidence="1">Uncharacterized protein</fullName>
    </submittedName>
</protein>
<reference evidence="1" key="3">
    <citation type="journal article" date="2017" name="Nature">
        <title>Genome sequence of the progenitor of the wheat D genome Aegilops tauschii.</title>
        <authorList>
            <person name="Luo M.C."/>
            <person name="Gu Y.Q."/>
            <person name="Puiu D."/>
            <person name="Wang H."/>
            <person name="Twardziok S.O."/>
            <person name="Deal K.R."/>
            <person name="Huo N."/>
            <person name="Zhu T."/>
            <person name="Wang L."/>
            <person name="Wang Y."/>
            <person name="McGuire P.E."/>
            <person name="Liu S."/>
            <person name="Long H."/>
            <person name="Ramasamy R.K."/>
            <person name="Rodriguez J.C."/>
            <person name="Van S.L."/>
            <person name="Yuan L."/>
            <person name="Wang Z."/>
            <person name="Xia Z."/>
            <person name="Xiao L."/>
            <person name="Anderson O.D."/>
            <person name="Ouyang S."/>
            <person name="Liang Y."/>
            <person name="Zimin A.V."/>
            <person name="Pertea G."/>
            <person name="Qi P."/>
            <person name="Bennetzen J.L."/>
            <person name="Dai X."/>
            <person name="Dawson M.W."/>
            <person name="Muller H.G."/>
            <person name="Kugler K."/>
            <person name="Rivarola-Duarte L."/>
            <person name="Spannagl M."/>
            <person name="Mayer K.F.X."/>
            <person name="Lu F.H."/>
            <person name="Bevan M.W."/>
            <person name="Leroy P."/>
            <person name="Li P."/>
            <person name="You F.M."/>
            <person name="Sun Q."/>
            <person name="Liu Z."/>
            <person name="Lyons E."/>
            <person name="Wicker T."/>
            <person name="Salzberg S.L."/>
            <person name="Devos K.M."/>
            <person name="Dvorak J."/>
        </authorList>
    </citation>
    <scope>NUCLEOTIDE SEQUENCE [LARGE SCALE GENOMIC DNA]</scope>
    <source>
        <strain evidence="1">cv. AL8/78</strain>
    </source>
</reference>
<keyword evidence="2" id="KW-1185">Reference proteome</keyword>
<reference evidence="1" key="5">
    <citation type="journal article" date="2021" name="G3 (Bethesda)">
        <title>Aegilops tauschii genome assembly Aet v5.0 features greater sequence contiguity and improved annotation.</title>
        <authorList>
            <person name="Wang L."/>
            <person name="Zhu T."/>
            <person name="Rodriguez J.C."/>
            <person name="Deal K.R."/>
            <person name="Dubcovsky J."/>
            <person name="McGuire P.E."/>
            <person name="Lux T."/>
            <person name="Spannagl M."/>
            <person name="Mayer K.F.X."/>
            <person name="Baldrich P."/>
            <person name="Meyers B.C."/>
            <person name="Huo N."/>
            <person name="Gu Y.Q."/>
            <person name="Zhou H."/>
            <person name="Devos K.M."/>
            <person name="Bennetzen J.L."/>
            <person name="Unver T."/>
            <person name="Budak H."/>
            <person name="Gulick P.J."/>
            <person name="Galiba G."/>
            <person name="Kalapos B."/>
            <person name="Nelson D.R."/>
            <person name="Li P."/>
            <person name="You F.M."/>
            <person name="Luo M.C."/>
            <person name="Dvorak J."/>
        </authorList>
    </citation>
    <scope>NUCLEOTIDE SEQUENCE [LARGE SCALE GENOMIC DNA]</scope>
    <source>
        <strain evidence="1">cv. AL8/78</strain>
    </source>
</reference>
<accession>A0A453MLQ2</accession>